<dbReference type="Proteomes" id="UP000249390">
    <property type="component" value="Unassembled WGS sequence"/>
</dbReference>
<evidence type="ECO:0000256" key="3">
    <source>
        <dbReference type="SAM" id="Phobius"/>
    </source>
</evidence>
<keyword evidence="3" id="KW-0472">Membrane</keyword>
<gene>
    <name evidence="5" type="ORF">DM860_016484</name>
</gene>
<keyword evidence="6" id="KW-1185">Reference proteome</keyword>
<sequence length="100" mass="10769">MLIFVNCCSIPRFAVCGVGGIIVICCSTVLACVGQADVRLRFKKSGGFLCPFVPFLPITSILVNTYLLINIGGTTWICVLLWLAAGVLVYALYGRTHSLL</sequence>
<proteinExistence type="inferred from homology"/>
<protein>
    <recommendedName>
        <fullName evidence="4">Cationic amino acid transporter C-terminal domain-containing protein</fullName>
    </recommendedName>
</protein>
<evidence type="ECO:0000256" key="2">
    <source>
        <dbReference type="ARBA" id="ARBA00022448"/>
    </source>
</evidence>
<dbReference type="PANTHER" id="PTHR43243">
    <property type="entry name" value="INNER MEMBRANE TRANSPORTER YGJI-RELATED"/>
    <property type="match status" value="1"/>
</dbReference>
<dbReference type="Pfam" id="PF13906">
    <property type="entry name" value="AA_permease_C"/>
    <property type="match status" value="1"/>
</dbReference>
<organism evidence="5 6">
    <name type="scientific">Cuscuta australis</name>
    <dbReference type="NCBI Taxonomy" id="267555"/>
    <lineage>
        <taxon>Eukaryota</taxon>
        <taxon>Viridiplantae</taxon>
        <taxon>Streptophyta</taxon>
        <taxon>Embryophyta</taxon>
        <taxon>Tracheophyta</taxon>
        <taxon>Spermatophyta</taxon>
        <taxon>Magnoliopsida</taxon>
        <taxon>eudicotyledons</taxon>
        <taxon>Gunneridae</taxon>
        <taxon>Pentapetalae</taxon>
        <taxon>asterids</taxon>
        <taxon>lamiids</taxon>
        <taxon>Solanales</taxon>
        <taxon>Convolvulaceae</taxon>
        <taxon>Cuscuteae</taxon>
        <taxon>Cuscuta</taxon>
        <taxon>Cuscuta subgen. Grammica</taxon>
        <taxon>Cuscuta sect. Cleistogrammica</taxon>
    </lineage>
</organism>
<feature type="transmembrane region" description="Helical" evidence="3">
    <location>
        <begin position="73"/>
        <end position="93"/>
    </location>
</feature>
<feature type="transmembrane region" description="Helical" evidence="3">
    <location>
        <begin position="12"/>
        <end position="34"/>
    </location>
</feature>
<accession>A0A328E3J3</accession>
<name>A0A328E3J3_9ASTE</name>
<feature type="transmembrane region" description="Helical" evidence="3">
    <location>
        <begin position="46"/>
        <end position="67"/>
    </location>
</feature>
<dbReference type="AlphaFoldDB" id="A0A328E3J3"/>
<evidence type="ECO:0000313" key="6">
    <source>
        <dbReference type="Proteomes" id="UP000249390"/>
    </source>
</evidence>
<comment type="caution">
    <text evidence="5">The sequence shown here is derived from an EMBL/GenBank/DDBJ whole genome shotgun (WGS) entry which is preliminary data.</text>
</comment>
<dbReference type="EMBL" id="NQVE01000043">
    <property type="protein sequence ID" value="RAL51986.1"/>
    <property type="molecule type" value="Genomic_DNA"/>
</dbReference>
<dbReference type="PANTHER" id="PTHR43243:SF4">
    <property type="entry name" value="CATIONIC AMINO ACID TRANSPORTER 4"/>
    <property type="match status" value="1"/>
</dbReference>
<dbReference type="GO" id="GO:0015171">
    <property type="term" value="F:amino acid transmembrane transporter activity"/>
    <property type="evidence" value="ECO:0007669"/>
    <property type="project" value="TreeGrafter"/>
</dbReference>
<evidence type="ECO:0000313" key="5">
    <source>
        <dbReference type="EMBL" id="RAL51986.1"/>
    </source>
</evidence>
<evidence type="ECO:0000256" key="1">
    <source>
        <dbReference type="ARBA" id="ARBA00008572"/>
    </source>
</evidence>
<keyword evidence="2" id="KW-0813">Transport</keyword>
<dbReference type="InterPro" id="IPR029485">
    <property type="entry name" value="CAT_C"/>
</dbReference>
<keyword evidence="3" id="KW-0812">Transmembrane</keyword>
<reference evidence="5 6" key="1">
    <citation type="submission" date="2018-06" db="EMBL/GenBank/DDBJ databases">
        <title>The Genome of Cuscuta australis (Dodder) Provides Insight into the Evolution of Plant Parasitism.</title>
        <authorList>
            <person name="Liu H."/>
        </authorList>
    </citation>
    <scope>NUCLEOTIDE SEQUENCE [LARGE SCALE GENOMIC DNA]</scope>
    <source>
        <strain evidence="6">cv. Yunnan</strain>
        <tissue evidence="5">Vines</tissue>
    </source>
</reference>
<evidence type="ECO:0000259" key="4">
    <source>
        <dbReference type="Pfam" id="PF13906"/>
    </source>
</evidence>
<feature type="domain" description="Cationic amino acid transporter C-terminal" evidence="4">
    <location>
        <begin position="48"/>
        <end position="98"/>
    </location>
</feature>
<comment type="similarity">
    <text evidence="1">Belongs to the amino acid-polyamine-organocation (APC) superfamily. Cationic amino acid transporter (CAT) (TC 2.A.3.3) family.</text>
</comment>
<keyword evidence="3" id="KW-1133">Transmembrane helix</keyword>